<organism evidence="2 3">
    <name type="scientific">Trifolium medium</name>
    <dbReference type="NCBI Taxonomy" id="97028"/>
    <lineage>
        <taxon>Eukaryota</taxon>
        <taxon>Viridiplantae</taxon>
        <taxon>Streptophyta</taxon>
        <taxon>Embryophyta</taxon>
        <taxon>Tracheophyta</taxon>
        <taxon>Spermatophyta</taxon>
        <taxon>Magnoliopsida</taxon>
        <taxon>eudicotyledons</taxon>
        <taxon>Gunneridae</taxon>
        <taxon>Pentapetalae</taxon>
        <taxon>rosids</taxon>
        <taxon>fabids</taxon>
        <taxon>Fabales</taxon>
        <taxon>Fabaceae</taxon>
        <taxon>Papilionoideae</taxon>
        <taxon>50 kb inversion clade</taxon>
        <taxon>NPAAA clade</taxon>
        <taxon>Hologalegina</taxon>
        <taxon>IRL clade</taxon>
        <taxon>Trifolieae</taxon>
        <taxon>Trifolium</taxon>
    </lineage>
</organism>
<evidence type="ECO:0000256" key="1">
    <source>
        <dbReference type="SAM" id="MobiDB-lite"/>
    </source>
</evidence>
<protein>
    <submittedName>
        <fullName evidence="2">Uncharacterized protein</fullName>
    </submittedName>
</protein>
<sequence>AREEPKQATSENPATSSHKEDVEDTPQDEPQTTPEVTIQMLDNNNVETVCTDPQGPTAIETAKAAA</sequence>
<feature type="non-terminal residue" evidence="2">
    <location>
        <position position="1"/>
    </location>
</feature>
<dbReference type="Proteomes" id="UP000265520">
    <property type="component" value="Unassembled WGS sequence"/>
</dbReference>
<dbReference type="EMBL" id="LXQA011416963">
    <property type="protein sequence ID" value="MCI96527.1"/>
    <property type="molecule type" value="Genomic_DNA"/>
</dbReference>
<reference evidence="2 3" key="1">
    <citation type="journal article" date="2018" name="Front. Plant Sci.">
        <title>Red Clover (Trifolium pratense) and Zigzag Clover (T. medium) - A Picture of Genomic Similarities and Differences.</title>
        <authorList>
            <person name="Dluhosova J."/>
            <person name="Istvanek J."/>
            <person name="Nedelnik J."/>
            <person name="Repkova J."/>
        </authorList>
    </citation>
    <scope>NUCLEOTIDE SEQUENCE [LARGE SCALE GENOMIC DNA]</scope>
    <source>
        <strain evidence="3">cv. 10/8</strain>
        <tissue evidence="2">Leaf</tissue>
    </source>
</reference>
<proteinExistence type="predicted"/>
<feature type="compositionally biased region" description="Polar residues" evidence="1">
    <location>
        <begin position="7"/>
        <end position="16"/>
    </location>
</feature>
<dbReference type="AlphaFoldDB" id="A0A392W816"/>
<name>A0A392W816_9FABA</name>
<accession>A0A392W816</accession>
<comment type="caution">
    <text evidence="2">The sequence shown here is derived from an EMBL/GenBank/DDBJ whole genome shotgun (WGS) entry which is preliminary data.</text>
</comment>
<feature type="region of interest" description="Disordered" evidence="1">
    <location>
        <begin position="1"/>
        <end position="34"/>
    </location>
</feature>
<evidence type="ECO:0000313" key="3">
    <source>
        <dbReference type="Proteomes" id="UP000265520"/>
    </source>
</evidence>
<feature type="non-terminal residue" evidence="2">
    <location>
        <position position="66"/>
    </location>
</feature>
<evidence type="ECO:0000313" key="2">
    <source>
        <dbReference type="EMBL" id="MCI96527.1"/>
    </source>
</evidence>
<keyword evidence="3" id="KW-1185">Reference proteome</keyword>